<dbReference type="KEGG" id="hnv:DDQ68_06625"/>
<evidence type="ECO:0000259" key="2">
    <source>
        <dbReference type="Pfam" id="PF13276"/>
    </source>
</evidence>
<reference evidence="4" key="1">
    <citation type="submission" date="2018-04" db="EMBL/GenBank/DDBJ databases">
        <title>Complete genome of Antarctic heterotrophic bacterium Hymenobacter nivis.</title>
        <authorList>
            <person name="Terashima M."/>
        </authorList>
    </citation>
    <scope>NUCLEOTIDE SEQUENCE [LARGE SCALE GENOMIC DNA]</scope>
    <source>
        <strain evidence="4">NBRC 111535</strain>
    </source>
</reference>
<dbReference type="EMBL" id="CP029145">
    <property type="protein sequence ID" value="AWM32489.1"/>
    <property type="molecule type" value="Genomic_DNA"/>
</dbReference>
<gene>
    <name evidence="3" type="ORF">DDQ68_06625</name>
</gene>
<feature type="region of interest" description="Disordered" evidence="1">
    <location>
        <begin position="61"/>
        <end position="95"/>
    </location>
</feature>
<evidence type="ECO:0000313" key="3">
    <source>
        <dbReference type="EMBL" id="AWM32489.1"/>
    </source>
</evidence>
<organism evidence="3 4">
    <name type="scientific">Hymenobacter nivis</name>
    <dbReference type="NCBI Taxonomy" id="1850093"/>
    <lineage>
        <taxon>Bacteria</taxon>
        <taxon>Pseudomonadati</taxon>
        <taxon>Bacteroidota</taxon>
        <taxon>Cytophagia</taxon>
        <taxon>Cytophagales</taxon>
        <taxon>Hymenobacteraceae</taxon>
        <taxon>Hymenobacter</taxon>
    </lineage>
</organism>
<evidence type="ECO:0000313" key="4">
    <source>
        <dbReference type="Proteomes" id="UP000245999"/>
    </source>
</evidence>
<sequence length="95" mass="10648">MASWQVAAQHVFITHAHRYGQRRLRAPLQREGHAVGRCRLRRRMVTSGLCTLIAPLPVPHARPRQPRRLWLPPTNSPAGPRPRPPINFGSATAPA</sequence>
<evidence type="ECO:0000256" key="1">
    <source>
        <dbReference type="SAM" id="MobiDB-lite"/>
    </source>
</evidence>
<proteinExistence type="predicted"/>
<keyword evidence="4" id="KW-1185">Reference proteome</keyword>
<feature type="domain" description="HTH-like" evidence="2">
    <location>
        <begin position="9"/>
        <end position="51"/>
    </location>
</feature>
<name>A0A2Z3GFI5_9BACT</name>
<accession>A0A2Z3GFI5</accession>
<dbReference type="Proteomes" id="UP000245999">
    <property type="component" value="Chromosome"/>
</dbReference>
<protein>
    <recommendedName>
        <fullName evidence="2">HTH-like domain-containing protein</fullName>
    </recommendedName>
</protein>
<dbReference type="Pfam" id="PF13276">
    <property type="entry name" value="HTH_21"/>
    <property type="match status" value="1"/>
</dbReference>
<dbReference type="AlphaFoldDB" id="A0A2Z3GFI5"/>
<dbReference type="InterPro" id="IPR025948">
    <property type="entry name" value="HTH-like_dom"/>
</dbReference>
<dbReference type="RefSeq" id="WP_109655595.1">
    <property type="nucleotide sequence ID" value="NZ_CP029145.1"/>
</dbReference>